<feature type="non-terminal residue" evidence="4">
    <location>
        <position position="1"/>
    </location>
</feature>
<feature type="transmembrane region" description="Helical" evidence="1">
    <location>
        <begin position="281"/>
        <end position="301"/>
    </location>
</feature>
<feature type="domain" description="YVC1 N-terminal linker helical" evidence="2">
    <location>
        <begin position="19"/>
        <end position="195"/>
    </location>
</feature>
<evidence type="ECO:0000313" key="5">
    <source>
        <dbReference type="Proteomes" id="UP000736335"/>
    </source>
</evidence>
<reference evidence="4" key="2">
    <citation type="submission" date="2020-11" db="EMBL/GenBank/DDBJ databases">
        <authorList>
            <consortium name="DOE Joint Genome Institute"/>
            <person name="Kuo A."/>
            <person name="Miyauchi S."/>
            <person name="Kiss E."/>
            <person name="Drula E."/>
            <person name="Kohler A."/>
            <person name="Sanchez-Garcia M."/>
            <person name="Andreopoulos B."/>
            <person name="Barry K.W."/>
            <person name="Bonito G."/>
            <person name="Buee M."/>
            <person name="Carver A."/>
            <person name="Chen C."/>
            <person name="Cichocki N."/>
            <person name="Clum A."/>
            <person name="Culley D."/>
            <person name="Crous P.W."/>
            <person name="Fauchery L."/>
            <person name="Girlanda M."/>
            <person name="Hayes R."/>
            <person name="Keri Z."/>
            <person name="Labutti K."/>
            <person name="Lipzen A."/>
            <person name="Lombard V."/>
            <person name="Magnuson J."/>
            <person name="Maillard F."/>
            <person name="Morin E."/>
            <person name="Murat C."/>
            <person name="Nolan M."/>
            <person name="Ohm R."/>
            <person name="Pangilinan J."/>
            <person name="Pereira M."/>
            <person name="Perotto S."/>
            <person name="Peter M."/>
            <person name="Riley R."/>
            <person name="Sitrit Y."/>
            <person name="Stielow B."/>
            <person name="Szollosi G."/>
            <person name="Zifcakova L."/>
            <person name="Stursova M."/>
            <person name="Spatafora J.W."/>
            <person name="Tedersoo L."/>
            <person name="Vaario L.-M."/>
            <person name="Yamada A."/>
            <person name="Yan M."/>
            <person name="Wang P."/>
            <person name="Xu J."/>
            <person name="Bruns T."/>
            <person name="Baldrian P."/>
            <person name="Vilgalys R."/>
            <person name="Henrissat B."/>
            <person name="Grigoriev I.V."/>
            <person name="Hibbett D."/>
            <person name="Nagy L.G."/>
            <person name="Martin F.M."/>
        </authorList>
    </citation>
    <scope>NUCLEOTIDE SEQUENCE</scope>
    <source>
        <strain evidence="4">UH-Tt-Lm1</strain>
    </source>
</reference>
<keyword evidence="5" id="KW-1185">Reference proteome</keyword>
<name>A0A9P6L2T4_9AGAM</name>
<dbReference type="InterPro" id="IPR056336">
    <property type="entry name" value="YVC1_C"/>
</dbReference>
<keyword evidence="1" id="KW-0472">Membrane</keyword>
<dbReference type="Pfam" id="PF23317">
    <property type="entry name" value="YVC1_C"/>
    <property type="match status" value="1"/>
</dbReference>
<proteinExistence type="predicted"/>
<feature type="transmembrane region" description="Helical" evidence="1">
    <location>
        <begin position="244"/>
        <end position="260"/>
    </location>
</feature>
<dbReference type="OrthoDB" id="301415at2759"/>
<dbReference type="InterPro" id="IPR056337">
    <property type="entry name" value="LHD_YVC1"/>
</dbReference>
<evidence type="ECO:0000313" key="4">
    <source>
        <dbReference type="EMBL" id="KAF9780251.1"/>
    </source>
</evidence>
<sequence length="626" mass="71061">DDRGSLLSIQSLHASPDSITKLVTRVRALTEELLPVEVTPSSIKEPTSRVITPQVISTYIAAAGDFHEALPYALLRARRDFMYEANHNPADYGENYGRAVACEVLARRVVRLAPPDRLNDIMSTRFSHCEWDGERSDLSTALELAIDTHCTIFLSSVEAQNIVMALWNGDIVQKNNEDHDIDYVIYRENRPMSFLDPSRLAVPKYQNHFKIMVWLFFLVVYSISIREPLDRIDPTNQRIDVPEVILYTLALSFLFEIAVTRSHQHLSQIYKVLRFASWRTFSFWNFVNLLTDALFTTAFVLRVIGLSSTGSTAELAKFRSFQVLSFASPLIWWLITVFDGYKYMGTLQICVARMLRESGIFFGLLSLLAIGFAQGLYALDVADGTSDEASTVLRQYVVLGKLVDSLAFRAPDYDKFKPSPASLALYYLWNVVTALILLNVLISLFASAYSDIVDDAEAEFLTFFATKTIGLIRAPDEFVYPAPFNLVEVFIAPFELCLPRKTYIEINRYIMLVLFFVPVVFVSFFEAVIDPNRNVLLREWAHTSIVFDDSPDAKNPKVTGEDAERGLVISKVPFSELIKEFPKTTMSAEATIVSELGIRTDALNKRMNKIEEKMDLILRLLQEKEK</sequence>
<evidence type="ECO:0000256" key="1">
    <source>
        <dbReference type="SAM" id="Phobius"/>
    </source>
</evidence>
<protein>
    <submittedName>
        <fullName evidence="4">Calcium activated cation channel</fullName>
    </submittedName>
</protein>
<keyword evidence="1" id="KW-1133">Transmembrane helix</keyword>
<feature type="transmembrane region" description="Helical" evidence="1">
    <location>
        <begin position="321"/>
        <end position="338"/>
    </location>
</feature>
<feature type="transmembrane region" description="Helical" evidence="1">
    <location>
        <begin position="509"/>
        <end position="529"/>
    </location>
</feature>
<dbReference type="EMBL" id="WIUZ02000017">
    <property type="protein sequence ID" value="KAF9780251.1"/>
    <property type="molecule type" value="Genomic_DNA"/>
</dbReference>
<dbReference type="AlphaFoldDB" id="A0A9P6L2T4"/>
<evidence type="ECO:0000259" key="2">
    <source>
        <dbReference type="Pfam" id="PF23190"/>
    </source>
</evidence>
<gene>
    <name evidence="4" type="ORF">BJ322DRAFT_1165990</name>
</gene>
<feature type="transmembrane region" description="Helical" evidence="1">
    <location>
        <begin position="207"/>
        <end position="224"/>
    </location>
</feature>
<reference evidence="4" key="1">
    <citation type="journal article" date="2020" name="Nat. Commun.">
        <title>Large-scale genome sequencing of mycorrhizal fungi provides insights into the early evolution of symbiotic traits.</title>
        <authorList>
            <person name="Miyauchi S."/>
            <person name="Kiss E."/>
            <person name="Kuo A."/>
            <person name="Drula E."/>
            <person name="Kohler A."/>
            <person name="Sanchez-Garcia M."/>
            <person name="Morin E."/>
            <person name="Andreopoulos B."/>
            <person name="Barry K.W."/>
            <person name="Bonito G."/>
            <person name="Buee M."/>
            <person name="Carver A."/>
            <person name="Chen C."/>
            <person name="Cichocki N."/>
            <person name="Clum A."/>
            <person name="Culley D."/>
            <person name="Crous P.W."/>
            <person name="Fauchery L."/>
            <person name="Girlanda M."/>
            <person name="Hayes R.D."/>
            <person name="Keri Z."/>
            <person name="LaButti K."/>
            <person name="Lipzen A."/>
            <person name="Lombard V."/>
            <person name="Magnuson J."/>
            <person name="Maillard F."/>
            <person name="Murat C."/>
            <person name="Nolan M."/>
            <person name="Ohm R.A."/>
            <person name="Pangilinan J."/>
            <person name="Pereira M.F."/>
            <person name="Perotto S."/>
            <person name="Peter M."/>
            <person name="Pfister S."/>
            <person name="Riley R."/>
            <person name="Sitrit Y."/>
            <person name="Stielow J.B."/>
            <person name="Szollosi G."/>
            <person name="Zifcakova L."/>
            <person name="Stursova M."/>
            <person name="Spatafora J.W."/>
            <person name="Tedersoo L."/>
            <person name="Vaario L.M."/>
            <person name="Yamada A."/>
            <person name="Yan M."/>
            <person name="Wang P."/>
            <person name="Xu J."/>
            <person name="Bruns T."/>
            <person name="Baldrian P."/>
            <person name="Vilgalys R."/>
            <person name="Dunand C."/>
            <person name="Henrissat B."/>
            <person name="Grigoriev I.V."/>
            <person name="Hibbett D."/>
            <person name="Nagy L.G."/>
            <person name="Martin F.M."/>
        </authorList>
    </citation>
    <scope>NUCLEOTIDE SEQUENCE</scope>
    <source>
        <strain evidence="4">UH-Tt-Lm1</strain>
    </source>
</reference>
<comment type="caution">
    <text evidence="4">The sequence shown here is derived from an EMBL/GenBank/DDBJ whole genome shotgun (WGS) entry which is preliminary data.</text>
</comment>
<evidence type="ECO:0000259" key="3">
    <source>
        <dbReference type="Pfam" id="PF23317"/>
    </source>
</evidence>
<dbReference type="Proteomes" id="UP000736335">
    <property type="component" value="Unassembled WGS sequence"/>
</dbReference>
<dbReference type="Pfam" id="PF23190">
    <property type="entry name" value="LHD_TRPY1"/>
    <property type="match status" value="1"/>
</dbReference>
<dbReference type="PANTHER" id="PTHR35859">
    <property type="entry name" value="NONSELECTIVE CATION CHANNEL PROTEIN"/>
    <property type="match status" value="1"/>
</dbReference>
<feature type="transmembrane region" description="Helical" evidence="1">
    <location>
        <begin position="359"/>
        <end position="379"/>
    </location>
</feature>
<dbReference type="PANTHER" id="PTHR35859:SF4">
    <property type="entry name" value="MEMBRANE CHANNEL PROTEIN, PUTATIVE (AFU_ORTHOLOGUE AFUA_6G11300)-RELATED"/>
    <property type="match status" value="1"/>
</dbReference>
<keyword evidence="1" id="KW-0812">Transmembrane</keyword>
<feature type="domain" description="Calcium channel YVC1-like C-terminal transmembrane" evidence="3">
    <location>
        <begin position="280"/>
        <end position="524"/>
    </location>
</feature>
<organism evidence="4 5">
    <name type="scientific">Thelephora terrestris</name>
    <dbReference type="NCBI Taxonomy" id="56493"/>
    <lineage>
        <taxon>Eukaryota</taxon>
        <taxon>Fungi</taxon>
        <taxon>Dikarya</taxon>
        <taxon>Basidiomycota</taxon>
        <taxon>Agaricomycotina</taxon>
        <taxon>Agaricomycetes</taxon>
        <taxon>Thelephorales</taxon>
        <taxon>Thelephoraceae</taxon>
        <taxon>Thelephora</taxon>
    </lineage>
</organism>
<dbReference type="InterPro" id="IPR052971">
    <property type="entry name" value="TRP_calcium_channel"/>
</dbReference>
<accession>A0A9P6L2T4</accession>
<feature type="transmembrane region" description="Helical" evidence="1">
    <location>
        <begin position="424"/>
        <end position="446"/>
    </location>
</feature>